<sequence>MPAESAPAQRCPSGCSVASQGRPAWRLRSVTRPPSQILPTTKLAAWLVSPGT</sequence>
<organism evidence="1 2">
    <name type="scientific">Mycobacterium kansasii</name>
    <dbReference type="NCBI Taxonomy" id="1768"/>
    <lineage>
        <taxon>Bacteria</taxon>
        <taxon>Bacillati</taxon>
        <taxon>Actinomycetota</taxon>
        <taxon>Actinomycetes</taxon>
        <taxon>Mycobacteriales</taxon>
        <taxon>Mycobacteriaceae</taxon>
        <taxon>Mycobacterium</taxon>
    </lineage>
</organism>
<protein>
    <submittedName>
        <fullName evidence="1">Uncharacterized protein</fullName>
    </submittedName>
</protein>
<proteinExistence type="predicted"/>
<evidence type="ECO:0000313" key="1">
    <source>
        <dbReference type="EMBL" id="OOK67629.1"/>
    </source>
</evidence>
<dbReference type="Proteomes" id="UP000189229">
    <property type="component" value="Unassembled WGS sequence"/>
</dbReference>
<accession>A0A1V3WKX6</accession>
<name>A0A1V3WKX6_MYCKA</name>
<evidence type="ECO:0000313" key="2">
    <source>
        <dbReference type="Proteomes" id="UP000189229"/>
    </source>
</evidence>
<dbReference type="EMBL" id="MVBM01000008">
    <property type="protein sequence ID" value="OOK67629.1"/>
    <property type="molecule type" value="Genomic_DNA"/>
</dbReference>
<reference evidence="1 2" key="1">
    <citation type="submission" date="2017-02" db="EMBL/GenBank/DDBJ databases">
        <title>Complete genome sequences of Mycobacterium kansasii strains isolated from rhesus macaques.</title>
        <authorList>
            <person name="Panda A."/>
            <person name="Nagaraj S."/>
            <person name="Zhao X."/>
            <person name="Tettelin H."/>
            <person name="Detolla L.J."/>
        </authorList>
    </citation>
    <scope>NUCLEOTIDE SEQUENCE [LARGE SCALE GENOMIC DNA]</scope>
    <source>
        <strain evidence="1 2">11-3813</strain>
    </source>
</reference>
<gene>
    <name evidence="1" type="ORF">BZL30_7883</name>
</gene>
<dbReference type="AlphaFoldDB" id="A0A1V3WKX6"/>
<comment type="caution">
    <text evidence="1">The sequence shown here is derived from an EMBL/GenBank/DDBJ whole genome shotgun (WGS) entry which is preliminary data.</text>
</comment>